<dbReference type="STRING" id="79929.MTBMA_c06770"/>
<evidence type="ECO:0000256" key="4">
    <source>
        <dbReference type="ARBA" id="ARBA00008981"/>
    </source>
</evidence>
<evidence type="ECO:0000256" key="5">
    <source>
        <dbReference type="ARBA" id="ARBA00022898"/>
    </source>
</evidence>
<comment type="cofactor">
    <cofactor evidence="2 8">
        <name>pyridoxal 5'-phosphate</name>
        <dbReference type="ChEBI" id="CHEBI:597326"/>
    </cofactor>
</comment>
<keyword evidence="9" id="KW-0808">Transferase</keyword>
<comment type="subcellular location">
    <subcellularLocation>
        <location evidence="8">Cytoplasm</location>
    </subcellularLocation>
</comment>
<feature type="modified residue" description="N6-(pyridoxal phosphate)lysine" evidence="8">
    <location>
        <position position="265"/>
    </location>
</feature>
<keyword evidence="9" id="KW-0032">Aminotransferase</keyword>
<dbReference type="InterPro" id="IPR049704">
    <property type="entry name" value="Aminotrans_3_PPA_site"/>
</dbReference>
<dbReference type="EC" id="5.4.3.8" evidence="8"/>
<dbReference type="HAMAP" id="MF_00375">
    <property type="entry name" value="HemL_aminotrans_3"/>
    <property type="match status" value="1"/>
</dbReference>
<sequence length="426" mass="46631">MFRGSIMKSKELFERAQRVLPGGVSSPVRRFDPHPFFAAGGKGCILESVDGKSYIDYCLAYGPLILGHAHPRVVEAVERQIERGTTYGVPSEGEIELAETIIDRVPCAEMVRFMNSGTEATMAAVRLARAYTGRDKIVKFEGSYHGAHDYVLVKPGSGAAAAPDSPGIPEDTVKNTLTTVFNDEEAMVELIDGMGDEIACILVEPVMGNIGCIEPENAYLNFLRDVTRENDILLIFDEVITGFRLAAGGAQEYYRVKPDLVTLGKIVGGGFPMGALAGPRQIMENIAPAGSVYQAGTFNGNPVSVTAGLETLKILDDKMYSSLERMGSHLRAGLRDLLSDMDLEYQVAGPASMFQIYFTEDEVRNYADAKKSDTELFMKYFHGLLERGVFIPPSQFECCFISAAHEMDHINSTLEIAEDVLSHLKN</sequence>
<gene>
    <name evidence="8 9" type="primary">hemL</name>
    <name evidence="9" type="ordered locus">MTBMA_c06770</name>
</gene>
<dbReference type="UniPathway" id="UPA00251">
    <property type="reaction ID" value="UER00317"/>
</dbReference>
<protein>
    <recommendedName>
        <fullName evidence="8">Glutamate-1-semialdehyde 2,1-aminomutase</fullName>
        <shortName evidence="8">GSA</shortName>
        <ecNumber evidence="8">5.4.3.8</ecNumber>
    </recommendedName>
    <alternativeName>
        <fullName evidence="8">Glutamate-1-semialdehyde aminotransferase</fullName>
        <shortName evidence="8">GSA-AT</shortName>
    </alternativeName>
</protein>
<dbReference type="AlphaFoldDB" id="D9PVM4"/>
<dbReference type="NCBIfam" id="TIGR00713">
    <property type="entry name" value="hemL"/>
    <property type="match status" value="1"/>
</dbReference>
<reference evidence="9 10" key="2">
    <citation type="journal article" date="2010" name="J. Bacteriol.">
        <title>Complete genome sequence of Methanothermobacter marburgensis, a methanoarchaeon model organism.</title>
        <authorList>
            <person name="Liesegang H."/>
            <person name="Kaster A.K."/>
            <person name="Wiezer A."/>
            <person name="Goenrich M."/>
            <person name="Wollherr A."/>
            <person name="Seedorf H."/>
            <person name="Gottschalk G."/>
            <person name="Thauer R.K."/>
        </authorList>
    </citation>
    <scope>NUCLEOTIDE SEQUENCE [LARGE SCALE GENOMIC DNA]</scope>
    <source>
        <strain evidence="10">ATCC BAA-927 / DSM 2133 / JCM 14651 / NBRC 100331 / OCM 82 / Marburg</strain>
    </source>
</reference>
<dbReference type="PANTHER" id="PTHR43713">
    <property type="entry name" value="GLUTAMATE-1-SEMIALDEHYDE 2,1-AMINOMUTASE"/>
    <property type="match status" value="1"/>
</dbReference>
<organism evidence="9 10">
    <name type="scientific">Methanothermobacter marburgensis (strain ATCC BAA-927 / DSM 2133 / JCM 14651 / NBRC 100331 / OCM 82 / Marburg)</name>
    <name type="common">Methanobacterium thermoautotrophicum</name>
    <dbReference type="NCBI Taxonomy" id="79929"/>
    <lineage>
        <taxon>Archaea</taxon>
        <taxon>Methanobacteriati</taxon>
        <taxon>Methanobacteriota</taxon>
        <taxon>Methanomada group</taxon>
        <taxon>Methanobacteria</taxon>
        <taxon>Methanobacteriales</taxon>
        <taxon>Methanobacteriaceae</taxon>
        <taxon>Methanothermobacter</taxon>
    </lineage>
</organism>
<reference key="1">
    <citation type="submission" date="2009-08" db="EMBL/GenBank/DDBJ databases">
        <title>The genome sequence of Methanothermobacter marburgensis.</title>
        <authorList>
            <person name="Kaster A."/>
            <person name="Seedorf H."/>
            <person name="Goenrich M."/>
            <person name="Wiezer A."/>
            <person name="Liesegang H."/>
            <person name="Thauer R."/>
            <person name="Gottschalk G."/>
        </authorList>
    </citation>
    <scope>NUCLEOTIDE SEQUENCE</scope>
    <source>
        <strain>Marburg</strain>
    </source>
</reference>
<keyword evidence="5 8" id="KW-0663">Pyridoxal phosphate</keyword>
<dbReference type="Gene3D" id="3.90.1150.10">
    <property type="entry name" value="Aspartate Aminotransferase, domain 1"/>
    <property type="match status" value="1"/>
</dbReference>
<dbReference type="KEGG" id="mmg:MTBMA_c06770"/>
<keyword evidence="7 8" id="KW-0627">Porphyrin biosynthesis</keyword>
<dbReference type="PANTHER" id="PTHR43713:SF3">
    <property type="entry name" value="GLUTAMATE-1-SEMIALDEHYDE 2,1-AMINOMUTASE 1, CHLOROPLASTIC-RELATED"/>
    <property type="match status" value="1"/>
</dbReference>
<evidence type="ECO:0000256" key="1">
    <source>
        <dbReference type="ARBA" id="ARBA00001579"/>
    </source>
</evidence>
<dbReference type="Proteomes" id="UP000000345">
    <property type="component" value="Chromosome"/>
</dbReference>
<proteinExistence type="inferred from homology"/>
<dbReference type="GO" id="GO:0005737">
    <property type="term" value="C:cytoplasm"/>
    <property type="evidence" value="ECO:0007669"/>
    <property type="project" value="UniProtKB-SubCell"/>
</dbReference>
<evidence type="ECO:0000313" key="9">
    <source>
        <dbReference type="EMBL" id="ADL58272.1"/>
    </source>
</evidence>
<dbReference type="EMBL" id="CP001710">
    <property type="protein sequence ID" value="ADL58272.1"/>
    <property type="molecule type" value="Genomic_DNA"/>
</dbReference>
<dbReference type="GO" id="GO:0008483">
    <property type="term" value="F:transaminase activity"/>
    <property type="evidence" value="ECO:0007669"/>
    <property type="project" value="UniProtKB-KW"/>
</dbReference>
<dbReference type="InterPro" id="IPR015422">
    <property type="entry name" value="PyrdxlP-dep_Trfase_small"/>
</dbReference>
<dbReference type="PATRIC" id="fig|79929.8.peg.662"/>
<dbReference type="GO" id="GO:0030170">
    <property type="term" value="F:pyridoxal phosphate binding"/>
    <property type="evidence" value="ECO:0007669"/>
    <property type="project" value="InterPro"/>
</dbReference>
<keyword evidence="8" id="KW-0963">Cytoplasm</keyword>
<dbReference type="Gene3D" id="3.40.640.10">
    <property type="entry name" value="Type I PLP-dependent aspartate aminotransferase-like (Major domain)"/>
    <property type="match status" value="1"/>
</dbReference>
<dbReference type="Pfam" id="PF00202">
    <property type="entry name" value="Aminotran_3"/>
    <property type="match status" value="1"/>
</dbReference>
<dbReference type="FunFam" id="3.40.640.10:FF:000021">
    <property type="entry name" value="Glutamate-1-semialdehyde 2,1-aminomutase"/>
    <property type="match status" value="1"/>
</dbReference>
<evidence type="ECO:0000313" key="10">
    <source>
        <dbReference type="Proteomes" id="UP000000345"/>
    </source>
</evidence>
<keyword evidence="6 8" id="KW-0413">Isomerase</keyword>
<comment type="catalytic activity">
    <reaction evidence="1 8">
        <text>(S)-4-amino-5-oxopentanoate = 5-aminolevulinate</text>
        <dbReference type="Rhea" id="RHEA:14265"/>
        <dbReference type="ChEBI" id="CHEBI:57501"/>
        <dbReference type="ChEBI" id="CHEBI:356416"/>
        <dbReference type="EC" id="5.4.3.8"/>
    </reaction>
</comment>
<dbReference type="NCBIfam" id="NF000818">
    <property type="entry name" value="PRK00062.1"/>
    <property type="match status" value="1"/>
</dbReference>
<name>D9PVM4_METTM</name>
<accession>D9PVM4</accession>
<keyword evidence="10" id="KW-1185">Reference proteome</keyword>
<dbReference type="InterPro" id="IPR004639">
    <property type="entry name" value="4pyrrol_synth_GluAld_NH2Trfase"/>
</dbReference>
<dbReference type="GO" id="GO:0006782">
    <property type="term" value="P:protoporphyrinogen IX biosynthetic process"/>
    <property type="evidence" value="ECO:0007669"/>
    <property type="project" value="UniProtKB-UniRule"/>
</dbReference>
<evidence type="ECO:0000256" key="3">
    <source>
        <dbReference type="ARBA" id="ARBA00004819"/>
    </source>
</evidence>
<dbReference type="SUPFAM" id="SSF53383">
    <property type="entry name" value="PLP-dependent transferases"/>
    <property type="match status" value="1"/>
</dbReference>
<dbReference type="GO" id="GO:0042286">
    <property type="term" value="F:glutamate-1-semialdehyde 2,1-aminomutase activity"/>
    <property type="evidence" value="ECO:0007669"/>
    <property type="project" value="UniProtKB-UniRule"/>
</dbReference>
<comment type="pathway">
    <text evidence="3 8">Porphyrin-containing compound metabolism; protoporphyrin-IX biosynthesis; 5-aminolevulinate from L-glutamyl-tRNA(Glu): step 2/2.</text>
</comment>
<dbReference type="CDD" id="cd00610">
    <property type="entry name" value="OAT_like"/>
    <property type="match status" value="1"/>
</dbReference>
<evidence type="ECO:0000256" key="7">
    <source>
        <dbReference type="ARBA" id="ARBA00023244"/>
    </source>
</evidence>
<evidence type="ECO:0000256" key="8">
    <source>
        <dbReference type="HAMAP-Rule" id="MF_00375"/>
    </source>
</evidence>
<dbReference type="InterPro" id="IPR015424">
    <property type="entry name" value="PyrdxlP-dep_Trfase"/>
</dbReference>
<dbReference type="PaxDb" id="79929-MTBMA_c06770"/>
<comment type="similarity">
    <text evidence="4 8">Belongs to the class-III pyridoxal-phosphate-dependent aminotransferase family. HemL subfamily.</text>
</comment>
<dbReference type="InterPro" id="IPR015421">
    <property type="entry name" value="PyrdxlP-dep_Trfase_major"/>
</dbReference>
<evidence type="ECO:0000256" key="2">
    <source>
        <dbReference type="ARBA" id="ARBA00001933"/>
    </source>
</evidence>
<dbReference type="PROSITE" id="PS00600">
    <property type="entry name" value="AA_TRANSFER_CLASS_3"/>
    <property type="match status" value="1"/>
</dbReference>
<dbReference type="HOGENOM" id="CLU_016922_1_5_2"/>
<evidence type="ECO:0000256" key="6">
    <source>
        <dbReference type="ARBA" id="ARBA00023235"/>
    </source>
</evidence>
<dbReference type="InterPro" id="IPR005814">
    <property type="entry name" value="Aminotrans_3"/>
</dbReference>